<comment type="caution">
    <text evidence="15">The sequence shown here is derived from an EMBL/GenBank/DDBJ whole genome shotgun (WGS) entry which is preliminary data.</text>
</comment>
<dbReference type="Proteomes" id="UP001497623">
    <property type="component" value="Unassembled WGS sequence"/>
</dbReference>
<reference evidence="15 16" key="1">
    <citation type="submission" date="2024-05" db="EMBL/GenBank/DDBJ databases">
        <authorList>
            <person name="Wallberg A."/>
        </authorList>
    </citation>
    <scope>NUCLEOTIDE SEQUENCE [LARGE SCALE GENOMIC DNA]</scope>
</reference>
<evidence type="ECO:0000256" key="13">
    <source>
        <dbReference type="SAM" id="MobiDB-lite"/>
    </source>
</evidence>
<keyword evidence="10" id="KW-0804">Transcription</keyword>
<evidence type="ECO:0000256" key="4">
    <source>
        <dbReference type="ARBA" id="ARBA00022723"/>
    </source>
</evidence>
<comment type="subcellular location">
    <subcellularLocation>
        <location evidence="2">Nucleus</location>
    </subcellularLocation>
</comment>
<evidence type="ECO:0000256" key="9">
    <source>
        <dbReference type="ARBA" id="ARBA00023125"/>
    </source>
</evidence>
<evidence type="ECO:0000256" key="10">
    <source>
        <dbReference type="ARBA" id="ARBA00023163"/>
    </source>
</evidence>
<dbReference type="Pfam" id="PF00096">
    <property type="entry name" value="zf-C2H2"/>
    <property type="match status" value="1"/>
</dbReference>
<keyword evidence="11" id="KW-0539">Nucleus</keyword>
<comment type="function">
    <text evidence="1">May be involved in transcriptional regulation.</text>
</comment>
<dbReference type="GO" id="GO:0003677">
    <property type="term" value="F:DNA binding"/>
    <property type="evidence" value="ECO:0007669"/>
    <property type="project" value="UniProtKB-KW"/>
</dbReference>
<keyword evidence="9" id="KW-0238">DNA-binding</keyword>
<evidence type="ECO:0000256" key="12">
    <source>
        <dbReference type="PROSITE-ProRule" id="PRU00042"/>
    </source>
</evidence>
<dbReference type="PROSITE" id="PS50157">
    <property type="entry name" value="ZINC_FINGER_C2H2_2"/>
    <property type="match status" value="2"/>
</dbReference>
<keyword evidence="8" id="KW-0805">Transcription regulation</keyword>
<dbReference type="EMBL" id="CAXKWB010088873">
    <property type="protein sequence ID" value="CAL4213325.1"/>
    <property type="molecule type" value="Genomic_DNA"/>
</dbReference>
<dbReference type="PROSITE" id="PS00028">
    <property type="entry name" value="ZINC_FINGER_C2H2_1"/>
    <property type="match status" value="2"/>
</dbReference>
<dbReference type="SUPFAM" id="SSF57667">
    <property type="entry name" value="beta-beta-alpha zinc fingers"/>
    <property type="match status" value="2"/>
</dbReference>
<dbReference type="FunFam" id="3.30.160.60:FF:000176">
    <property type="entry name" value="zinc finger protein 70"/>
    <property type="match status" value="1"/>
</dbReference>
<dbReference type="Pfam" id="PF13894">
    <property type="entry name" value="zf-C2H2_4"/>
    <property type="match status" value="1"/>
</dbReference>
<dbReference type="PANTHER" id="PTHR24377">
    <property type="entry name" value="IP01015P-RELATED"/>
    <property type="match status" value="1"/>
</dbReference>
<dbReference type="Gene3D" id="3.30.160.60">
    <property type="entry name" value="Classic Zinc Finger"/>
    <property type="match status" value="2"/>
</dbReference>
<dbReference type="GO" id="GO:0008270">
    <property type="term" value="F:zinc ion binding"/>
    <property type="evidence" value="ECO:0007669"/>
    <property type="project" value="UniProtKB-KW"/>
</dbReference>
<organism evidence="15 16">
    <name type="scientific">Meganyctiphanes norvegica</name>
    <name type="common">Northern krill</name>
    <name type="synonym">Thysanopoda norvegica</name>
    <dbReference type="NCBI Taxonomy" id="48144"/>
    <lineage>
        <taxon>Eukaryota</taxon>
        <taxon>Metazoa</taxon>
        <taxon>Ecdysozoa</taxon>
        <taxon>Arthropoda</taxon>
        <taxon>Crustacea</taxon>
        <taxon>Multicrustacea</taxon>
        <taxon>Malacostraca</taxon>
        <taxon>Eumalacostraca</taxon>
        <taxon>Eucarida</taxon>
        <taxon>Euphausiacea</taxon>
        <taxon>Euphausiidae</taxon>
        <taxon>Meganyctiphanes</taxon>
    </lineage>
</organism>
<comment type="similarity">
    <text evidence="3">Belongs to the krueppel C2H2-type zinc-finger protein family.</text>
</comment>
<evidence type="ECO:0000256" key="6">
    <source>
        <dbReference type="ARBA" id="ARBA00022771"/>
    </source>
</evidence>
<keyword evidence="6 12" id="KW-0863">Zinc-finger</keyword>
<accession>A0AAV2SNB0</accession>
<feature type="domain" description="C2H2-type" evidence="14">
    <location>
        <begin position="105"/>
        <end position="136"/>
    </location>
</feature>
<evidence type="ECO:0000256" key="7">
    <source>
        <dbReference type="ARBA" id="ARBA00022833"/>
    </source>
</evidence>
<evidence type="ECO:0000256" key="2">
    <source>
        <dbReference type="ARBA" id="ARBA00004123"/>
    </source>
</evidence>
<name>A0AAV2SNB0_MEGNR</name>
<dbReference type="AlphaFoldDB" id="A0AAV2SNB0"/>
<evidence type="ECO:0000256" key="5">
    <source>
        <dbReference type="ARBA" id="ARBA00022737"/>
    </source>
</evidence>
<dbReference type="InterPro" id="IPR013087">
    <property type="entry name" value="Znf_C2H2_type"/>
</dbReference>
<evidence type="ECO:0000256" key="1">
    <source>
        <dbReference type="ARBA" id="ARBA00003767"/>
    </source>
</evidence>
<evidence type="ECO:0000256" key="3">
    <source>
        <dbReference type="ARBA" id="ARBA00006991"/>
    </source>
</evidence>
<dbReference type="GO" id="GO:0005634">
    <property type="term" value="C:nucleus"/>
    <property type="evidence" value="ECO:0007669"/>
    <property type="project" value="UniProtKB-SubCell"/>
</dbReference>
<protein>
    <recommendedName>
        <fullName evidence="14">C2H2-type domain-containing protein</fullName>
    </recommendedName>
</protein>
<keyword evidence="16" id="KW-1185">Reference proteome</keyword>
<evidence type="ECO:0000256" key="8">
    <source>
        <dbReference type="ARBA" id="ARBA00023015"/>
    </source>
</evidence>
<dbReference type="InterPro" id="IPR036236">
    <property type="entry name" value="Znf_C2H2_sf"/>
</dbReference>
<sequence length="168" mass="19579">MEHNNEGNIKQNESYSQNVLRNSPTDILEVKVKEEIEVNEEPIEVQAGKGESIECDNDLSYNSNSKKHLYVHIREKQYQCIQSDILSKHSNQSNHLRTHTGEKSYKCIQCDKTFTLRSDLIKHQIKHHITYIGEKPYQCSQCDKAFSDNITLIEHKITHSVEKQYQCS</sequence>
<dbReference type="SMART" id="SM00355">
    <property type="entry name" value="ZnF_C2H2"/>
    <property type="match status" value="3"/>
</dbReference>
<proteinExistence type="inferred from homology"/>
<keyword evidence="7" id="KW-0862">Zinc</keyword>
<evidence type="ECO:0000313" key="16">
    <source>
        <dbReference type="Proteomes" id="UP001497623"/>
    </source>
</evidence>
<feature type="region of interest" description="Disordered" evidence="13">
    <location>
        <begin position="1"/>
        <end position="20"/>
    </location>
</feature>
<evidence type="ECO:0000313" key="15">
    <source>
        <dbReference type="EMBL" id="CAL4213325.1"/>
    </source>
</evidence>
<feature type="non-terminal residue" evidence="15">
    <location>
        <position position="168"/>
    </location>
</feature>
<keyword evidence="4" id="KW-0479">Metal-binding</keyword>
<dbReference type="InterPro" id="IPR050826">
    <property type="entry name" value="Krueppel_C2H2_ZnFinger"/>
</dbReference>
<gene>
    <name evidence="15" type="ORF">MNOR_LOCUS38535</name>
</gene>
<evidence type="ECO:0000256" key="11">
    <source>
        <dbReference type="ARBA" id="ARBA00023242"/>
    </source>
</evidence>
<keyword evidence="5" id="KW-0677">Repeat</keyword>
<dbReference type="FunFam" id="3.30.160.60:FF:000360">
    <property type="entry name" value="zinc finger protein 572"/>
    <property type="match status" value="1"/>
</dbReference>
<feature type="domain" description="C2H2-type" evidence="14">
    <location>
        <begin position="137"/>
        <end position="164"/>
    </location>
</feature>
<evidence type="ECO:0000259" key="14">
    <source>
        <dbReference type="PROSITE" id="PS50157"/>
    </source>
</evidence>